<evidence type="ECO:0000313" key="3">
    <source>
        <dbReference type="EMBL" id="PWN23489.1"/>
    </source>
</evidence>
<name>A0A316UE45_9BASI</name>
<proteinExistence type="predicted"/>
<accession>A0A316UE45</accession>
<feature type="chain" id="PRO_5016411272" description="Secreted protein" evidence="2">
    <location>
        <begin position="23"/>
        <end position="180"/>
    </location>
</feature>
<feature type="region of interest" description="Disordered" evidence="1">
    <location>
        <begin position="26"/>
        <end position="56"/>
    </location>
</feature>
<gene>
    <name evidence="3" type="ORF">BCV69DRAFT_577</name>
</gene>
<feature type="region of interest" description="Disordered" evidence="1">
    <location>
        <begin position="93"/>
        <end position="159"/>
    </location>
</feature>
<evidence type="ECO:0000256" key="2">
    <source>
        <dbReference type="SAM" id="SignalP"/>
    </source>
</evidence>
<protein>
    <recommendedName>
        <fullName evidence="5">Secreted protein</fullName>
    </recommendedName>
</protein>
<dbReference type="Proteomes" id="UP000245942">
    <property type="component" value="Unassembled WGS sequence"/>
</dbReference>
<evidence type="ECO:0000313" key="4">
    <source>
        <dbReference type="Proteomes" id="UP000245942"/>
    </source>
</evidence>
<feature type="compositionally biased region" description="Basic and acidic residues" evidence="1">
    <location>
        <begin position="144"/>
        <end position="155"/>
    </location>
</feature>
<evidence type="ECO:0008006" key="5">
    <source>
        <dbReference type="Google" id="ProtNLM"/>
    </source>
</evidence>
<feature type="compositionally biased region" description="Low complexity" evidence="1">
    <location>
        <begin position="120"/>
        <end position="143"/>
    </location>
</feature>
<keyword evidence="2" id="KW-0732">Signal</keyword>
<sequence length="180" mass="19640">MRLYRAVTAFAALFASVQPTFGTSNGITGGQSDVPSQSLSQQPPSVHRGPFDRETGFFHFGRPQRLGRKLEQALRVSPQQVIAQMREANQDNFQSSPLASLPGSPVGSTAKPSRARRLSHSSSYHSALAESLPSTPRTPTTPSLREHSIIAEHRPKGGRWRKVTRKLTACLRCAKPRGAT</sequence>
<feature type="compositionally biased region" description="Low complexity" evidence="1">
    <location>
        <begin position="31"/>
        <end position="45"/>
    </location>
</feature>
<keyword evidence="4" id="KW-1185">Reference proteome</keyword>
<dbReference type="RefSeq" id="XP_025350649.1">
    <property type="nucleotide sequence ID" value="XM_025495371.1"/>
</dbReference>
<dbReference type="EMBL" id="KZ819321">
    <property type="protein sequence ID" value="PWN23489.1"/>
    <property type="molecule type" value="Genomic_DNA"/>
</dbReference>
<reference evidence="3 4" key="1">
    <citation type="journal article" date="2018" name="Mol. Biol. Evol.">
        <title>Broad Genomic Sampling Reveals a Smut Pathogenic Ancestry of the Fungal Clade Ustilaginomycotina.</title>
        <authorList>
            <person name="Kijpornyongpan T."/>
            <person name="Mondo S.J."/>
            <person name="Barry K."/>
            <person name="Sandor L."/>
            <person name="Lee J."/>
            <person name="Lipzen A."/>
            <person name="Pangilinan J."/>
            <person name="LaButti K."/>
            <person name="Hainaut M."/>
            <person name="Henrissat B."/>
            <person name="Grigoriev I.V."/>
            <person name="Spatafora J.W."/>
            <person name="Aime M.C."/>
        </authorList>
    </citation>
    <scope>NUCLEOTIDE SEQUENCE [LARGE SCALE GENOMIC DNA]</scope>
    <source>
        <strain evidence="3 4">MCA 4718</strain>
    </source>
</reference>
<dbReference type="GeneID" id="37017105"/>
<feature type="signal peptide" evidence="2">
    <location>
        <begin position="1"/>
        <end position="22"/>
    </location>
</feature>
<dbReference type="AlphaFoldDB" id="A0A316UE45"/>
<evidence type="ECO:0000256" key="1">
    <source>
        <dbReference type="SAM" id="MobiDB-lite"/>
    </source>
</evidence>
<organism evidence="3 4">
    <name type="scientific">Pseudomicrostroma glucosiphilum</name>
    <dbReference type="NCBI Taxonomy" id="1684307"/>
    <lineage>
        <taxon>Eukaryota</taxon>
        <taxon>Fungi</taxon>
        <taxon>Dikarya</taxon>
        <taxon>Basidiomycota</taxon>
        <taxon>Ustilaginomycotina</taxon>
        <taxon>Exobasidiomycetes</taxon>
        <taxon>Microstromatales</taxon>
        <taxon>Microstromatales incertae sedis</taxon>
        <taxon>Pseudomicrostroma</taxon>
    </lineage>
</organism>